<feature type="region of interest" description="Disordered" evidence="2">
    <location>
        <begin position="1"/>
        <end position="48"/>
    </location>
</feature>
<dbReference type="GO" id="GO:0008270">
    <property type="term" value="F:zinc ion binding"/>
    <property type="evidence" value="ECO:0007669"/>
    <property type="project" value="UniProtKB-KW"/>
</dbReference>
<evidence type="ECO:0000256" key="1">
    <source>
        <dbReference type="PROSITE-ProRule" id="PRU00042"/>
    </source>
</evidence>
<protein>
    <submittedName>
        <fullName evidence="6">C2H2-type domain-containing protein</fullName>
    </submittedName>
</protein>
<dbReference type="STRING" id="70667.A0A183TAH6"/>
<keyword evidence="1" id="KW-0479">Metal-binding</keyword>
<evidence type="ECO:0000256" key="2">
    <source>
        <dbReference type="SAM" id="MobiDB-lite"/>
    </source>
</evidence>
<dbReference type="PROSITE" id="PS00028">
    <property type="entry name" value="ZINC_FINGER_C2H2_1"/>
    <property type="match status" value="1"/>
</dbReference>
<reference evidence="6" key="1">
    <citation type="submission" date="2016-06" db="UniProtKB">
        <authorList>
            <consortium name="WormBaseParasite"/>
        </authorList>
    </citation>
    <scope>IDENTIFICATION</scope>
</reference>
<gene>
    <name evidence="4" type="ORF">SSLN_LOCUS13474</name>
</gene>
<dbReference type="InterPro" id="IPR013087">
    <property type="entry name" value="Znf_C2H2_type"/>
</dbReference>
<dbReference type="SUPFAM" id="SSF57667">
    <property type="entry name" value="beta-beta-alpha zinc fingers"/>
    <property type="match status" value="1"/>
</dbReference>
<proteinExistence type="predicted"/>
<reference evidence="4 5" key="2">
    <citation type="submission" date="2018-11" db="EMBL/GenBank/DDBJ databases">
        <authorList>
            <consortium name="Pathogen Informatics"/>
        </authorList>
    </citation>
    <scope>NUCLEOTIDE SEQUENCE [LARGE SCALE GENOMIC DNA]</scope>
    <source>
        <strain evidence="4 5">NST_G2</strain>
    </source>
</reference>
<keyword evidence="1" id="KW-0862">Zinc</keyword>
<organism evidence="6">
    <name type="scientific">Schistocephalus solidus</name>
    <name type="common">Tapeworm</name>
    <dbReference type="NCBI Taxonomy" id="70667"/>
    <lineage>
        <taxon>Eukaryota</taxon>
        <taxon>Metazoa</taxon>
        <taxon>Spiralia</taxon>
        <taxon>Lophotrochozoa</taxon>
        <taxon>Platyhelminthes</taxon>
        <taxon>Cestoda</taxon>
        <taxon>Eucestoda</taxon>
        <taxon>Diphyllobothriidea</taxon>
        <taxon>Diphyllobothriidae</taxon>
        <taxon>Schistocephalus</taxon>
    </lineage>
</organism>
<name>A0A183TAH6_SCHSO</name>
<dbReference type="Proteomes" id="UP000275846">
    <property type="component" value="Unassembled WGS sequence"/>
</dbReference>
<accession>A0A183TAH6</accession>
<keyword evidence="1" id="KW-0863">Zinc-finger</keyword>
<dbReference type="EMBL" id="UYSU01038114">
    <property type="protein sequence ID" value="VDL99859.1"/>
    <property type="molecule type" value="Genomic_DNA"/>
</dbReference>
<keyword evidence="5" id="KW-1185">Reference proteome</keyword>
<dbReference type="InterPro" id="IPR036236">
    <property type="entry name" value="Znf_C2H2_sf"/>
</dbReference>
<dbReference type="WBParaSite" id="SSLN_0001398201-mRNA-1">
    <property type="protein sequence ID" value="SSLN_0001398201-mRNA-1"/>
    <property type="gene ID" value="SSLN_0001398201"/>
</dbReference>
<dbReference type="OrthoDB" id="6321282at2759"/>
<feature type="domain" description="C2H2-type" evidence="3">
    <location>
        <begin position="132"/>
        <end position="154"/>
    </location>
</feature>
<evidence type="ECO:0000259" key="3">
    <source>
        <dbReference type="PROSITE" id="PS50157"/>
    </source>
</evidence>
<evidence type="ECO:0000313" key="4">
    <source>
        <dbReference type="EMBL" id="VDL99859.1"/>
    </source>
</evidence>
<evidence type="ECO:0000313" key="6">
    <source>
        <dbReference type="WBParaSite" id="SSLN_0001398201-mRNA-1"/>
    </source>
</evidence>
<dbReference type="AlphaFoldDB" id="A0A183TAH6"/>
<dbReference type="PROSITE" id="PS50157">
    <property type="entry name" value="ZINC_FINGER_C2H2_2"/>
    <property type="match status" value="2"/>
</dbReference>
<feature type="compositionally biased region" description="Polar residues" evidence="2">
    <location>
        <begin position="33"/>
        <end position="48"/>
    </location>
</feature>
<evidence type="ECO:0000313" key="5">
    <source>
        <dbReference type="Proteomes" id="UP000275846"/>
    </source>
</evidence>
<dbReference type="SMART" id="SM00355">
    <property type="entry name" value="ZnF_C2H2"/>
    <property type="match status" value="2"/>
</dbReference>
<sequence>MKPTELTPQRPKELHESPQRPGLTKPMHKPFQHASTVNAPSATPADTPSTNYLTSAIKATTLKYPKPVTFTIAATTTTPVVTTSDKSSVVNCPHCVRTFTSRIGLVGQLQIRQTETGEPVSGAPTHSIDHRLHCPHCLRAFTHRMGLFSHMRIHDRGIHANVDKTDTTCTPSAPANVTAIATPTNMNENPLTPPDFACPHCTHNFTSRIGLVVNLRIHRTDTEEPVPWTPHAPPLLSLLPPIESHAPPR</sequence>
<feature type="domain" description="C2H2-type" evidence="3">
    <location>
        <begin position="196"/>
        <end position="223"/>
    </location>
</feature>
<dbReference type="Gene3D" id="3.30.160.60">
    <property type="entry name" value="Classic Zinc Finger"/>
    <property type="match status" value="1"/>
</dbReference>